<feature type="domain" description="Coenzyme Q-binding protein COQ10 START" evidence="5">
    <location>
        <begin position="84"/>
        <end position="150"/>
    </location>
</feature>
<dbReference type="GO" id="GO:0005739">
    <property type="term" value="C:mitochondrion"/>
    <property type="evidence" value="ECO:0007669"/>
    <property type="project" value="TreeGrafter"/>
</dbReference>
<dbReference type="PANTHER" id="PTHR12901:SF10">
    <property type="entry name" value="COENZYME Q-BINDING PROTEIN COQ10, MITOCHONDRIAL"/>
    <property type="match status" value="1"/>
</dbReference>
<dbReference type="EMBL" id="JAULSY010000027">
    <property type="protein sequence ID" value="KAK0670808.1"/>
    <property type="molecule type" value="Genomic_DNA"/>
</dbReference>
<evidence type="ECO:0000313" key="7">
    <source>
        <dbReference type="Proteomes" id="UP001174997"/>
    </source>
</evidence>
<comment type="function">
    <text evidence="3">Required for the function of coenzyme Q in the respiratory chain. May serve as a chaperone or may be involved in the transport of Q6 from its site of synthesis to the catalytic sites of the respiratory complexes.</text>
</comment>
<accession>A0AA39ZGV4</accession>
<dbReference type="Pfam" id="PF03364">
    <property type="entry name" value="Polyketide_cyc"/>
    <property type="match status" value="2"/>
</dbReference>
<gene>
    <name evidence="6" type="ORF">QBC41DRAFT_363708</name>
</gene>
<dbReference type="Gene3D" id="3.30.530.20">
    <property type="match status" value="1"/>
</dbReference>
<comment type="caution">
    <text evidence="6">The sequence shown here is derived from an EMBL/GenBank/DDBJ whole genome shotgun (WGS) entry which is preliminary data.</text>
</comment>
<evidence type="ECO:0000313" key="6">
    <source>
        <dbReference type="EMBL" id="KAK0670808.1"/>
    </source>
</evidence>
<feature type="domain" description="Coenzyme Q-binding protein COQ10 START" evidence="5">
    <location>
        <begin position="193"/>
        <end position="255"/>
    </location>
</feature>
<evidence type="ECO:0000256" key="1">
    <source>
        <dbReference type="ARBA" id="ARBA00006885"/>
    </source>
</evidence>
<dbReference type="Proteomes" id="UP001174997">
    <property type="component" value="Unassembled WGS sequence"/>
</dbReference>
<dbReference type="AlphaFoldDB" id="A0AA39ZGV4"/>
<dbReference type="InterPro" id="IPR023393">
    <property type="entry name" value="START-like_dom_sf"/>
</dbReference>
<dbReference type="GO" id="GO:0048039">
    <property type="term" value="F:ubiquinone binding"/>
    <property type="evidence" value="ECO:0007669"/>
    <property type="project" value="InterPro"/>
</dbReference>
<comment type="subunit">
    <text evidence="2">Interacts with coenzyme Q.</text>
</comment>
<feature type="region of interest" description="Disordered" evidence="4">
    <location>
        <begin position="1"/>
        <end position="55"/>
    </location>
</feature>
<evidence type="ECO:0000256" key="3">
    <source>
        <dbReference type="ARBA" id="ARBA00024947"/>
    </source>
</evidence>
<dbReference type="CDD" id="cd07813">
    <property type="entry name" value="COQ10p_like"/>
    <property type="match status" value="1"/>
</dbReference>
<organism evidence="6 7">
    <name type="scientific">Cercophora samala</name>
    <dbReference type="NCBI Taxonomy" id="330535"/>
    <lineage>
        <taxon>Eukaryota</taxon>
        <taxon>Fungi</taxon>
        <taxon>Dikarya</taxon>
        <taxon>Ascomycota</taxon>
        <taxon>Pezizomycotina</taxon>
        <taxon>Sordariomycetes</taxon>
        <taxon>Sordariomycetidae</taxon>
        <taxon>Sordariales</taxon>
        <taxon>Lasiosphaeriaceae</taxon>
        <taxon>Cercophora</taxon>
    </lineage>
</organism>
<dbReference type="GO" id="GO:0045333">
    <property type="term" value="P:cellular respiration"/>
    <property type="evidence" value="ECO:0007669"/>
    <property type="project" value="InterPro"/>
</dbReference>
<evidence type="ECO:0000256" key="4">
    <source>
        <dbReference type="SAM" id="MobiDB-lite"/>
    </source>
</evidence>
<feature type="compositionally biased region" description="Pro residues" evidence="4">
    <location>
        <begin position="21"/>
        <end position="46"/>
    </location>
</feature>
<dbReference type="InterPro" id="IPR005031">
    <property type="entry name" value="COQ10_START"/>
</dbReference>
<reference evidence="6" key="1">
    <citation type="submission" date="2023-06" db="EMBL/GenBank/DDBJ databases">
        <title>Genome-scale phylogeny and comparative genomics of the fungal order Sordariales.</title>
        <authorList>
            <consortium name="Lawrence Berkeley National Laboratory"/>
            <person name="Hensen N."/>
            <person name="Bonometti L."/>
            <person name="Westerberg I."/>
            <person name="Brannstrom I.O."/>
            <person name="Guillou S."/>
            <person name="Cros-Aarteil S."/>
            <person name="Calhoun S."/>
            <person name="Haridas S."/>
            <person name="Kuo A."/>
            <person name="Mondo S."/>
            <person name="Pangilinan J."/>
            <person name="Riley R."/>
            <person name="Labutti K."/>
            <person name="Andreopoulos B."/>
            <person name="Lipzen A."/>
            <person name="Chen C."/>
            <person name="Yanf M."/>
            <person name="Daum C."/>
            <person name="Ng V."/>
            <person name="Clum A."/>
            <person name="Steindorff A."/>
            <person name="Ohm R."/>
            <person name="Martin F."/>
            <person name="Silar P."/>
            <person name="Natvig D."/>
            <person name="Lalanne C."/>
            <person name="Gautier V."/>
            <person name="Ament-Velasquez S.L."/>
            <person name="Kruys A."/>
            <person name="Hutchinson M.I."/>
            <person name="Powell A.J."/>
            <person name="Barry K."/>
            <person name="Miller A.N."/>
            <person name="Grigoriev I.V."/>
            <person name="Debuchy R."/>
            <person name="Gladieux P."/>
            <person name="Thoren M.H."/>
            <person name="Johannesson H."/>
        </authorList>
    </citation>
    <scope>NUCLEOTIDE SEQUENCE</scope>
    <source>
        <strain evidence="6">CBS 307.81</strain>
    </source>
</reference>
<comment type="similarity">
    <text evidence="1">Belongs to the COQ10 family.</text>
</comment>
<dbReference type="SUPFAM" id="SSF55961">
    <property type="entry name" value="Bet v1-like"/>
    <property type="match status" value="1"/>
</dbReference>
<name>A0AA39ZGV4_9PEZI</name>
<evidence type="ECO:0000259" key="5">
    <source>
        <dbReference type="Pfam" id="PF03364"/>
    </source>
</evidence>
<sequence length="275" mass="29317">MPPRPNLRPPLSLPLRLSNPTSPPRRPLHSPLPLPPLPLPQPPLPPQSRQFTSPPPLQFLTSLLPSLPPLPKSPLTTLTATKTLPYPPHQIYHLISDINSYRHFLPHCTHSLITSHTPTTSLPLTADLTVGWGPLTQSYTSRVYCIPCTTVEAVSGNATPTIPPHVLQQHGYHDDVTEGGKGGKGDKKGGGGLEGGVFESLCTKWTVREVGKGTETGTETEVRLTVTFQFANPAVGLAVQGVADEMVGRMIAAFEGRAREVCGRPGGAQTGTVGG</sequence>
<proteinExistence type="inferred from homology"/>
<protein>
    <submittedName>
        <fullName evidence="6">Dehydrase and lipid transport-domain-containing protein</fullName>
    </submittedName>
</protein>
<dbReference type="InterPro" id="IPR044996">
    <property type="entry name" value="COQ10-like"/>
</dbReference>
<feature type="compositionally biased region" description="Pro residues" evidence="4">
    <location>
        <begin position="1"/>
        <end position="12"/>
    </location>
</feature>
<dbReference type="PANTHER" id="PTHR12901">
    <property type="entry name" value="SPERM PROTEIN HOMOLOG"/>
    <property type="match status" value="1"/>
</dbReference>
<evidence type="ECO:0000256" key="2">
    <source>
        <dbReference type="ARBA" id="ARBA00011814"/>
    </source>
</evidence>
<keyword evidence="7" id="KW-1185">Reference proteome</keyword>